<dbReference type="PANTHER" id="PTHR32060:SF30">
    <property type="entry name" value="CARBOXY-TERMINAL PROCESSING PROTEASE CTPA"/>
    <property type="match status" value="1"/>
</dbReference>
<feature type="chain" id="PRO_5022148182" description="Tail specific protease domain-containing protein" evidence="1">
    <location>
        <begin position="21"/>
        <end position="494"/>
    </location>
</feature>
<dbReference type="OrthoDB" id="9799367at2"/>
<dbReference type="GO" id="GO:0008236">
    <property type="term" value="F:serine-type peptidase activity"/>
    <property type="evidence" value="ECO:0007669"/>
    <property type="project" value="InterPro"/>
</dbReference>
<dbReference type="GO" id="GO:0030288">
    <property type="term" value="C:outer membrane-bounded periplasmic space"/>
    <property type="evidence" value="ECO:0007669"/>
    <property type="project" value="TreeGrafter"/>
</dbReference>
<dbReference type="InterPro" id="IPR029045">
    <property type="entry name" value="ClpP/crotonase-like_dom_sf"/>
</dbReference>
<dbReference type="SUPFAM" id="SSF52096">
    <property type="entry name" value="ClpP/crotonase"/>
    <property type="match status" value="1"/>
</dbReference>
<dbReference type="Gene3D" id="3.90.226.10">
    <property type="entry name" value="2-enoyl-CoA Hydratase, Chain A, domain 1"/>
    <property type="match status" value="1"/>
</dbReference>
<keyword evidence="1" id="KW-0732">Signal</keyword>
<dbReference type="GO" id="GO:0006508">
    <property type="term" value="P:proteolysis"/>
    <property type="evidence" value="ECO:0007669"/>
    <property type="project" value="InterPro"/>
</dbReference>
<dbReference type="EMBL" id="VIKR01000001">
    <property type="protein sequence ID" value="TQV77411.1"/>
    <property type="molecule type" value="Genomic_DNA"/>
</dbReference>
<reference evidence="3 4" key="1">
    <citation type="submission" date="2019-06" db="EMBL/GenBank/DDBJ databases">
        <title>Draft genome of Aliikangiella marina GYP-15.</title>
        <authorList>
            <person name="Wang G."/>
        </authorList>
    </citation>
    <scope>NUCLEOTIDE SEQUENCE [LARGE SCALE GENOMIC DNA]</scope>
    <source>
        <strain evidence="3 4">GYP-15</strain>
    </source>
</reference>
<organism evidence="3 4">
    <name type="scientific">Aliikangiella marina</name>
    <dbReference type="NCBI Taxonomy" id="1712262"/>
    <lineage>
        <taxon>Bacteria</taxon>
        <taxon>Pseudomonadati</taxon>
        <taxon>Pseudomonadota</taxon>
        <taxon>Gammaproteobacteria</taxon>
        <taxon>Oceanospirillales</taxon>
        <taxon>Pleioneaceae</taxon>
        <taxon>Aliikangiella</taxon>
    </lineage>
</organism>
<name>A0A545TJS5_9GAMM</name>
<sequence>MRYATILLLGVIVFVSTANASDAVNQKISSHAFSQDLQLFGELMKAYHPGLYRYQTEEEFDKKLEIARQQFNSGGTTAQAFLVISKLAAEIQCGHTFTNPFNQSQSVKDLLIDGNDKLPILIKRIGERFFIDQNLSSHSEAKNGDEIVAINGHSMTKIYQSMIPYVASDGSNFAKRYHRLDMDGFSTKQWFDILLPLLYPPQNSQYQLSYRSRERNKIVSEKLFTVSAIERKNRLQKINPLNKKTSGERWQFKMLNSETGYFKFHSFATYNMKLDWKKFLDNGFQQLENNKAKNLIIDIRGNGGGMGDVVDKILTHLTESTISITKYAEKTVYQQVAKKHKPFLGTWNDAVYDIREWAQSNGKGEYVINNVRRYQIQPADITFSGNVYLLIDGANNSATSTMAKEMKNNGFATLIGETNGGNLKGTNGGQMFFFRLPNSDIEVDIPLIAYYPEHTQPDAGITPDIFAEQSFEDWLAGKDSVIELTLEKIATRNQ</sequence>
<protein>
    <recommendedName>
        <fullName evidence="2">Tail specific protease domain-containing protein</fullName>
    </recommendedName>
</protein>
<evidence type="ECO:0000256" key="1">
    <source>
        <dbReference type="SAM" id="SignalP"/>
    </source>
</evidence>
<dbReference type="GO" id="GO:0004175">
    <property type="term" value="F:endopeptidase activity"/>
    <property type="evidence" value="ECO:0007669"/>
    <property type="project" value="TreeGrafter"/>
</dbReference>
<evidence type="ECO:0000313" key="4">
    <source>
        <dbReference type="Proteomes" id="UP000317839"/>
    </source>
</evidence>
<keyword evidence="4" id="KW-1185">Reference proteome</keyword>
<accession>A0A545TJS5</accession>
<feature type="domain" description="Tail specific protease" evidence="2">
    <location>
        <begin position="259"/>
        <end position="465"/>
    </location>
</feature>
<evidence type="ECO:0000259" key="2">
    <source>
        <dbReference type="Pfam" id="PF03572"/>
    </source>
</evidence>
<dbReference type="Pfam" id="PF03572">
    <property type="entry name" value="Peptidase_S41"/>
    <property type="match status" value="1"/>
</dbReference>
<dbReference type="AlphaFoldDB" id="A0A545TJS5"/>
<comment type="caution">
    <text evidence="3">The sequence shown here is derived from an EMBL/GenBank/DDBJ whole genome shotgun (WGS) entry which is preliminary data.</text>
</comment>
<dbReference type="RefSeq" id="WP_142940983.1">
    <property type="nucleotide sequence ID" value="NZ_VIKR01000001.1"/>
</dbReference>
<dbReference type="InterPro" id="IPR005151">
    <property type="entry name" value="Tail-specific_protease"/>
</dbReference>
<dbReference type="Proteomes" id="UP000317839">
    <property type="component" value="Unassembled WGS sequence"/>
</dbReference>
<feature type="signal peptide" evidence="1">
    <location>
        <begin position="1"/>
        <end position="20"/>
    </location>
</feature>
<dbReference type="GO" id="GO:0007165">
    <property type="term" value="P:signal transduction"/>
    <property type="evidence" value="ECO:0007669"/>
    <property type="project" value="TreeGrafter"/>
</dbReference>
<gene>
    <name evidence="3" type="ORF">FLL45_05565</name>
</gene>
<proteinExistence type="predicted"/>
<evidence type="ECO:0000313" key="3">
    <source>
        <dbReference type="EMBL" id="TQV77411.1"/>
    </source>
</evidence>
<dbReference type="PANTHER" id="PTHR32060">
    <property type="entry name" value="TAIL-SPECIFIC PROTEASE"/>
    <property type="match status" value="1"/>
</dbReference>